<dbReference type="GO" id="GO:0090313">
    <property type="term" value="P:regulation of protein targeting to membrane"/>
    <property type="evidence" value="ECO:0007669"/>
    <property type="project" value="TreeGrafter"/>
</dbReference>
<dbReference type="PANTHER" id="PTHR30441:SF4">
    <property type="entry name" value="PROTEIN ASMA"/>
    <property type="match status" value="1"/>
</dbReference>
<feature type="region of interest" description="Disordered" evidence="1">
    <location>
        <begin position="125"/>
        <end position="157"/>
    </location>
</feature>
<evidence type="ECO:0000313" key="3">
    <source>
        <dbReference type="EMBL" id="SPY28744.1"/>
    </source>
</evidence>
<dbReference type="RefSeq" id="WP_005298482.1">
    <property type="nucleotide sequence ID" value="NZ_PYOG01000007.1"/>
</dbReference>
<accession>A0A2T3QL01</accession>
<feature type="domain" description="AsmA" evidence="2">
    <location>
        <begin position="2"/>
        <end position="597"/>
    </location>
</feature>
<dbReference type="InterPro" id="IPR007844">
    <property type="entry name" value="AsmA"/>
</dbReference>
<dbReference type="Pfam" id="PF05170">
    <property type="entry name" value="AsmA"/>
    <property type="match status" value="1"/>
</dbReference>
<organism evidence="3 4">
    <name type="scientific">Photobacterium damselae</name>
    <dbReference type="NCBI Taxonomy" id="38293"/>
    <lineage>
        <taxon>Bacteria</taxon>
        <taxon>Pseudomonadati</taxon>
        <taxon>Pseudomonadota</taxon>
        <taxon>Gammaproteobacteria</taxon>
        <taxon>Vibrionales</taxon>
        <taxon>Vibrionaceae</taxon>
        <taxon>Photobacterium</taxon>
    </lineage>
</organism>
<evidence type="ECO:0000313" key="4">
    <source>
        <dbReference type="Proteomes" id="UP000251647"/>
    </source>
</evidence>
<dbReference type="AlphaFoldDB" id="A0A2T3QL01"/>
<gene>
    <name evidence="3" type="ORF">NCTC11647_01845</name>
</gene>
<dbReference type="InterPro" id="IPR052894">
    <property type="entry name" value="AsmA-related"/>
</dbReference>
<name>A0A2T3QL01_PHODM</name>
<reference evidence="3 4" key="1">
    <citation type="submission" date="2018-06" db="EMBL/GenBank/DDBJ databases">
        <authorList>
            <consortium name="Pathogen Informatics"/>
            <person name="Doyle S."/>
        </authorList>
    </citation>
    <scope>NUCLEOTIDE SEQUENCE [LARGE SCALE GENOMIC DNA]</scope>
    <source>
        <strain evidence="3 4">NCTC11647</strain>
    </source>
</reference>
<dbReference type="GO" id="GO:0005886">
    <property type="term" value="C:plasma membrane"/>
    <property type="evidence" value="ECO:0007669"/>
    <property type="project" value="TreeGrafter"/>
</dbReference>
<dbReference type="PANTHER" id="PTHR30441">
    <property type="entry name" value="DUF748 DOMAIN-CONTAINING PROTEIN"/>
    <property type="match status" value="1"/>
</dbReference>
<dbReference type="OrthoDB" id="9766390at2"/>
<evidence type="ECO:0000259" key="2">
    <source>
        <dbReference type="Pfam" id="PF05170"/>
    </source>
</evidence>
<feature type="compositionally biased region" description="Low complexity" evidence="1">
    <location>
        <begin position="130"/>
        <end position="139"/>
    </location>
</feature>
<evidence type="ECO:0000256" key="1">
    <source>
        <dbReference type="SAM" id="MobiDB-lite"/>
    </source>
</evidence>
<dbReference type="Proteomes" id="UP000251647">
    <property type="component" value="Unassembled WGS sequence"/>
</dbReference>
<proteinExistence type="predicted"/>
<dbReference type="EMBL" id="UATL01000001">
    <property type="protein sequence ID" value="SPY28744.1"/>
    <property type="molecule type" value="Genomic_DNA"/>
</dbReference>
<feature type="compositionally biased region" description="Polar residues" evidence="1">
    <location>
        <begin position="147"/>
        <end position="157"/>
    </location>
</feature>
<sequence length="706" mass="76289">MKKFFYVVVALLLIIALGIGALLTLVNPNQFKPLISEQVKKATGRDLVIDGDISWRFFPTLGLTVGKTAFRNPNGFTEPDLMKFTDAELSVSVMPLFSHQLEIGKVILNGAHIFIETRKDGVSNLDGLGEASQSPSESSAHSEKSTKTQNDSATKSEQPWAISLAGIEVTNASATINNDQTDSATLLTNLNLNLDRFIPGQWSAMNFDLDGNTNGIGFSAKGKTSFNLSSNYKHIALKDVDFTASAESKTFHIPQLSLSLDHFDFGQWATIKYQTQGSIPNLKFASQGALRLNLDKALTKAEFEQIALTADLSGAMLPRPEMKIALNGDAQYLVAEKLASLSNLKLVVDEVTATGQLSYQTSTKPKLQFDLHSPDINVDKWLGMSSKQNATIAQTESKSSQASDVAKGSVSQTKVTEPNLSALKSFDLNGQLAVDKLHVANVNISDVKMQMSILNGVLNLKQLHAKLYGGTVDATAMVDANPQRAKYRFSPRIKGIQIQPLLKALADNDSLAGTANLDVSLSGQGLSEQSIRQHVYGSVTASINNGALYGVNLPEMIREAKAKLKGKAIDGANAEKKTDFSSLSAAITIKNGVASTSNLAAHSPLFNVSGSGNTNLVSEQIDFTVNALISDHKQANGQLVVPIEIKGNWDKPEYRLDLKQLLLKNNTLKQKAEKEINRGLEKIFGGEGKNEDLKNAADQLLKGLFN</sequence>
<protein>
    <submittedName>
        <fullName evidence="3">Putative assembly protein</fullName>
    </submittedName>
</protein>